<dbReference type="SUPFAM" id="SSF47598">
    <property type="entry name" value="Ribbon-helix-helix"/>
    <property type="match status" value="1"/>
</dbReference>
<evidence type="ECO:0000313" key="3">
    <source>
        <dbReference type="Proteomes" id="UP001361570"/>
    </source>
</evidence>
<comment type="caution">
    <text evidence="2">The sequence shown here is derived from an EMBL/GenBank/DDBJ whole genome shotgun (WGS) entry which is preliminary data.</text>
</comment>
<feature type="domain" description="Antitoxin FitA-like ribbon-helix-helix" evidence="1">
    <location>
        <begin position="2"/>
        <end position="30"/>
    </location>
</feature>
<evidence type="ECO:0000313" key="2">
    <source>
        <dbReference type="EMBL" id="MEI4271599.1"/>
    </source>
</evidence>
<dbReference type="RefSeq" id="WP_336403885.1">
    <property type="nucleotide sequence ID" value="NZ_JBAPLU010000006.1"/>
</dbReference>
<dbReference type="InterPro" id="IPR053853">
    <property type="entry name" value="FitA-like_RHH"/>
</dbReference>
<proteinExistence type="predicted"/>
<gene>
    <name evidence="2" type="ORF">TEK04_07665</name>
</gene>
<sequence length="73" mass="8140">MLQVRNVPDDVHARLQERASAAGMSLSEYTLRELSKVAARPTQEEIFRRAESSGLSISFDEAVALVHEGRAER</sequence>
<reference evidence="2 3" key="1">
    <citation type="submission" date="2024-03" db="EMBL/GenBank/DDBJ databases">
        <title>Draft genome sequence of Klenkia sp. LSe6-5.</title>
        <authorList>
            <person name="Duangmal K."/>
            <person name="Chantavorakit T."/>
        </authorList>
    </citation>
    <scope>NUCLEOTIDE SEQUENCE [LARGE SCALE GENOMIC DNA]</scope>
    <source>
        <strain evidence="2 3">LSe6-5</strain>
    </source>
</reference>
<dbReference type="EMBL" id="JBAPLU010000006">
    <property type="protein sequence ID" value="MEI4271599.1"/>
    <property type="molecule type" value="Genomic_DNA"/>
</dbReference>
<dbReference type="InterPro" id="IPR010985">
    <property type="entry name" value="Ribbon_hlx_hlx"/>
</dbReference>
<keyword evidence="3" id="KW-1185">Reference proteome</keyword>
<name>A0ABU8DS17_9ACTN</name>
<evidence type="ECO:0000259" key="1">
    <source>
        <dbReference type="Pfam" id="PF22513"/>
    </source>
</evidence>
<organism evidence="2 3">
    <name type="scientific">Klenkia sesuvii</name>
    <dbReference type="NCBI Taxonomy" id="3103137"/>
    <lineage>
        <taxon>Bacteria</taxon>
        <taxon>Bacillati</taxon>
        <taxon>Actinomycetota</taxon>
        <taxon>Actinomycetes</taxon>
        <taxon>Geodermatophilales</taxon>
        <taxon>Geodermatophilaceae</taxon>
        <taxon>Klenkia</taxon>
    </lineage>
</organism>
<protein>
    <recommendedName>
        <fullName evidence="1">Antitoxin FitA-like ribbon-helix-helix domain-containing protein</fullName>
    </recommendedName>
</protein>
<dbReference type="Proteomes" id="UP001361570">
    <property type="component" value="Unassembled WGS sequence"/>
</dbReference>
<dbReference type="Pfam" id="PF22513">
    <property type="entry name" value="FitA-like_RHH"/>
    <property type="match status" value="1"/>
</dbReference>
<accession>A0ABU8DS17</accession>